<dbReference type="InterPro" id="IPR038068">
    <property type="entry name" value="YcgL-like_sf"/>
</dbReference>
<keyword evidence="3" id="KW-1185">Reference proteome</keyword>
<feature type="domain" description="YcgL" evidence="1">
    <location>
        <begin position="1"/>
        <end position="89"/>
    </location>
</feature>
<dbReference type="PANTHER" id="PTHR38109:SF1">
    <property type="entry name" value="PROTEIN YCGL"/>
    <property type="match status" value="1"/>
</dbReference>
<evidence type="ECO:0000313" key="2">
    <source>
        <dbReference type="EMBL" id="RBP52675.1"/>
    </source>
</evidence>
<dbReference type="Proteomes" id="UP000253083">
    <property type="component" value="Unassembled WGS sequence"/>
</dbReference>
<proteinExistence type="predicted"/>
<dbReference type="Pfam" id="PF05166">
    <property type="entry name" value="YcgL"/>
    <property type="match status" value="1"/>
</dbReference>
<gene>
    <name evidence="2" type="ORF">DFR28_10157</name>
</gene>
<dbReference type="SUPFAM" id="SSF160191">
    <property type="entry name" value="YcgL-like"/>
    <property type="match status" value="1"/>
</dbReference>
<accession>A0A395JPW5</accession>
<dbReference type="RefSeq" id="WP_113952304.1">
    <property type="nucleotide sequence ID" value="NZ_QNRT01000001.1"/>
</dbReference>
<dbReference type="AlphaFoldDB" id="A0A395JPW5"/>
<dbReference type="PROSITE" id="PS51648">
    <property type="entry name" value="YCGL"/>
    <property type="match status" value="1"/>
</dbReference>
<evidence type="ECO:0000313" key="3">
    <source>
        <dbReference type="Proteomes" id="UP000253083"/>
    </source>
</evidence>
<protein>
    <recommendedName>
        <fullName evidence="1">YcgL domain-containing protein</fullName>
    </recommendedName>
</protein>
<dbReference type="PANTHER" id="PTHR38109">
    <property type="entry name" value="PROTEIN YCGL"/>
    <property type="match status" value="1"/>
</dbReference>
<name>A0A395JPW5_9GAMM</name>
<sequence>MNCYVYKGAKKDDYYLFLPDEFEESAPPAALPEVILQLLGELSLVVEVELTADRKLPQADVSQVIGDIQSQGFYLQMPKKDMRAEEAQYFN</sequence>
<comment type="caution">
    <text evidence="2">The sequence shown here is derived from an EMBL/GenBank/DDBJ whole genome shotgun (WGS) entry which is preliminary data.</text>
</comment>
<dbReference type="InParanoid" id="A0A395JPW5"/>
<evidence type="ECO:0000259" key="1">
    <source>
        <dbReference type="PROSITE" id="PS51648"/>
    </source>
</evidence>
<dbReference type="InterPro" id="IPR027354">
    <property type="entry name" value="YcgL_dom"/>
</dbReference>
<dbReference type="EMBL" id="QNRT01000001">
    <property type="protein sequence ID" value="RBP52675.1"/>
    <property type="molecule type" value="Genomic_DNA"/>
</dbReference>
<dbReference type="Gene3D" id="3.10.510.20">
    <property type="entry name" value="YcgL domain"/>
    <property type="match status" value="1"/>
</dbReference>
<dbReference type="OrthoDB" id="7062382at2"/>
<reference evidence="2 3" key="1">
    <citation type="submission" date="2018-06" db="EMBL/GenBank/DDBJ databases">
        <title>Genomic Encyclopedia of Type Strains, Phase IV (KMG-IV): sequencing the most valuable type-strain genomes for metagenomic binning, comparative biology and taxonomic classification.</title>
        <authorList>
            <person name="Goeker M."/>
        </authorList>
    </citation>
    <scope>NUCLEOTIDE SEQUENCE [LARGE SCALE GENOMIC DNA]</scope>
    <source>
        <strain evidence="2 3">DSM 24032</strain>
    </source>
</reference>
<dbReference type="FunCoup" id="A0A395JPW5">
    <property type="interactions" value="98"/>
</dbReference>
<organism evidence="2 3">
    <name type="scientific">Arenicella xantha</name>
    <dbReference type="NCBI Taxonomy" id="644221"/>
    <lineage>
        <taxon>Bacteria</taxon>
        <taxon>Pseudomonadati</taxon>
        <taxon>Pseudomonadota</taxon>
        <taxon>Gammaproteobacteria</taxon>
        <taxon>Arenicellales</taxon>
        <taxon>Arenicellaceae</taxon>
        <taxon>Arenicella</taxon>
    </lineage>
</organism>